<evidence type="ECO:0000259" key="2">
    <source>
        <dbReference type="Pfam" id="PF00496"/>
    </source>
</evidence>
<name>A0A1B2E7Q7_9BACL</name>
<dbReference type="Pfam" id="PF12793">
    <property type="entry name" value="SgrR_N"/>
    <property type="match status" value="1"/>
</dbReference>
<dbReference type="Gene3D" id="3.40.190.10">
    <property type="entry name" value="Periplasmic binding protein-like II"/>
    <property type="match status" value="1"/>
</dbReference>
<dbReference type="PANTHER" id="PTHR30290:SF72">
    <property type="entry name" value="HTH-TYPE TRANSCRIPTIONAL REGULATOR SGRR"/>
    <property type="match status" value="1"/>
</dbReference>
<evidence type="ECO:0000256" key="1">
    <source>
        <dbReference type="ARBA" id="ARBA00023125"/>
    </source>
</evidence>
<proteinExistence type="predicted"/>
<dbReference type="KEGG" id="pib:BBD41_27440"/>
<organism evidence="4">
    <name type="scientific">Paenibacillus ihbetae</name>
    <dbReference type="NCBI Taxonomy" id="1870820"/>
    <lineage>
        <taxon>Bacteria</taxon>
        <taxon>Bacillati</taxon>
        <taxon>Bacillota</taxon>
        <taxon>Bacilli</taxon>
        <taxon>Bacillales</taxon>
        <taxon>Paenibacillaceae</taxon>
        <taxon>Paenibacillus</taxon>
    </lineage>
</organism>
<dbReference type="GO" id="GO:0015833">
    <property type="term" value="P:peptide transport"/>
    <property type="evidence" value="ECO:0007669"/>
    <property type="project" value="TreeGrafter"/>
</dbReference>
<sequence>MLGEQYLMLHRKLADGAEGTSTKVTLEVIAATLYCTERNAKLVLRKMEEKAWITWKAGRGRGNRSVLTFLANREQLLQESARQWAEKGEYKRAFELLRTYGNDIRTNESFVEWMNGHFGFCKEQEGEQAKDSLRLPIYRTIESLDPADCVYSVQSHMIEQIFDRLVNYDNETGRYLPAIAHYWECSDDGTVWTFHLRKGILFHDGTELTAHDVKYTVERLRQGKRNGWIVRELNQVEIVTPRIVRFWLNKPNRIFIRFLSAICMSILPRHLAEPDEASYWARPTGTGPFIIETWNEERLVLHANPHYYQGRPHLDTVHIVIMPEQAMHYEVSWENLLQDEDASQADNGIGDVVTVETTEGCTSMMTWNMTKPGPYQSVLFRRAVDLVLDRKALVRELGEHRLFPARSFIRDKKTSEYQELCDPVLAQSLLEQSGYDGMPIVLGTIANHAKDAAWIKERCAEIGIPVIIREERMDTILRPDVMKEMDCIVHALVLPGEEVCLVENYEQNSSFVKELMDPALREWVRACIDCALASRDAKERFGHLKKIEDRMREEAQILFLAHTRFYAHLNASYKGIVINRLGWLDFRQIWRV</sequence>
<gene>
    <name evidence="4" type="ORF">BBD41_27440</name>
</gene>
<dbReference type="InterPro" id="IPR039424">
    <property type="entry name" value="SBP_5"/>
</dbReference>
<protein>
    <submittedName>
        <fullName evidence="4">ABC transporter substrate-binding protein</fullName>
    </submittedName>
</protein>
<dbReference type="EMBL" id="CP016809">
    <property type="protein sequence ID" value="ANY76010.1"/>
    <property type="molecule type" value="Genomic_DNA"/>
</dbReference>
<dbReference type="AlphaFoldDB" id="A0A1B2E7Q7"/>
<dbReference type="GO" id="GO:0003677">
    <property type="term" value="F:DNA binding"/>
    <property type="evidence" value="ECO:0007669"/>
    <property type="project" value="UniProtKB-KW"/>
</dbReference>
<dbReference type="Gene3D" id="3.10.105.10">
    <property type="entry name" value="Dipeptide-binding Protein, Domain 3"/>
    <property type="match status" value="1"/>
</dbReference>
<dbReference type="SUPFAM" id="SSF53850">
    <property type="entry name" value="Periplasmic binding protein-like II"/>
    <property type="match status" value="1"/>
</dbReference>
<reference evidence="4" key="1">
    <citation type="submission" date="2016-08" db="EMBL/GenBank/DDBJ databases">
        <title>Complete Genome Seqeunce of Paenibacillus sp. nov. IHBB 9852 from high altitute lake of Indian trans-Himalayas.</title>
        <authorList>
            <person name="Kiran S."/>
            <person name="Swarnkar M.K."/>
            <person name="Rana A."/>
            <person name="Tewari R."/>
            <person name="Gulati A."/>
        </authorList>
    </citation>
    <scope>NUCLEOTIDE SEQUENCE [LARGE SCALE GENOMIC DNA]</scope>
    <source>
        <strain evidence="4">IHBB 9852</strain>
    </source>
</reference>
<feature type="domain" description="Solute-binding protein family 5" evidence="2">
    <location>
        <begin position="176"/>
        <end position="471"/>
    </location>
</feature>
<keyword evidence="1" id="KW-0238">DNA-binding</keyword>
<dbReference type="GO" id="GO:1904680">
    <property type="term" value="F:peptide transmembrane transporter activity"/>
    <property type="evidence" value="ECO:0007669"/>
    <property type="project" value="TreeGrafter"/>
</dbReference>
<evidence type="ECO:0000259" key="3">
    <source>
        <dbReference type="Pfam" id="PF12793"/>
    </source>
</evidence>
<dbReference type="InterPro" id="IPR000914">
    <property type="entry name" value="SBP_5_dom"/>
</dbReference>
<dbReference type="RefSeq" id="WP_099479894.1">
    <property type="nucleotide sequence ID" value="NZ_CP016809.1"/>
</dbReference>
<evidence type="ECO:0000313" key="4">
    <source>
        <dbReference type="EMBL" id="ANY76010.1"/>
    </source>
</evidence>
<accession>A0A1B2E7Q7</accession>
<dbReference type="InterPro" id="IPR025370">
    <property type="entry name" value="SgrR_HTH_N"/>
</dbReference>
<dbReference type="PANTHER" id="PTHR30290">
    <property type="entry name" value="PERIPLASMIC BINDING COMPONENT OF ABC TRANSPORTER"/>
    <property type="match status" value="1"/>
</dbReference>
<dbReference type="Pfam" id="PF00496">
    <property type="entry name" value="SBP_bac_5"/>
    <property type="match status" value="1"/>
</dbReference>
<feature type="domain" description="Transcriptional regulator SgrR N-terminal HTH" evidence="3">
    <location>
        <begin position="11"/>
        <end position="106"/>
    </location>
</feature>